<dbReference type="WBParaSite" id="PDA_v2.g12009.t1">
    <property type="protein sequence ID" value="PDA_v2.g12009.t1"/>
    <property type="gene ID" value="PDA_v2.g12009"/>
</dbReference>
<proteinExistence type="predicted"/>
<dbReference type="AlphaFoldDB" id="A0A914P2G0"/>
<organism evidence="1 2">
    <name type="scientific">Panagrolaimus davidi</name>
    <dbReference type="NCBI Taxonomy" id="227884"/>
    <lineage>
        <taxon>Eukaryota</taxon>
        <taxon>Metazoa</taxon>
        <taxon>Ecdysozoa</taxon>
        <taxon>Nematoda</taxon>
        <taxon>Chromadorea</taxon>
        <taxon>Rhabditida</taxon>
        <taxon>Tylenchina</taxon>
        <taxon>Panagrolaimomorpha</taxon>
        <taxon>Panagrolaimoidea</taxon>
        <taxon>Panagrolaimidae</taxon>
        <taxon>Panagrolaimus</taxon>
    </lineage>
</organism>
<evidence type="ECO:0000313" key="2">
    <source>
        <dbReference type="WBParaSite" id="PDA_v2.g12009.t1"/>
    </source>
</evidence>
<reference evidence="2" key="1">
    <citation type="submission" date="2022-11" db="UniProtKB">
        <authorList>
            <consortium name="WormBaseParasite"/>
        </authorList>
    </citation>
    <scope>IDENTIFICATION</scope>
</reference>
<sequence length="271" mass="30449">MSDLSNVSEPQLTKNLHCWNKLNKDLSYFNIQSNANYDQKKDSKTANSSTISLHIAAYEDSTEAQAVLFGGELKSEQQKSGSIKDLKNAKQCFNDFLTHNSFEFPRQQNPGGREPEISQFKKSQQLFNPNKSFPAVSNTRLTGQTGSEEKGFDEWNEVMSKDLKKLNLHCKYASHGIMGITETSDFGIVVQNVTSITGKKYFVIAELKRACVTFFQNDDTSFEYECMNAGKIVHVERNAANEIENLALSNVSDKYFNELANNDGVSIFSKS</sequence>
<accession>A0A914P2G0</accession>
<protein>
    <submittedName>
        <fullName evidence="2">Uncharacterized protein</fullName>
    </submittedName>
</protein>
<keyword evidence="1" id="KW-1185">Reference proteome</keyword>
<name>A0A914P2G0_9BILA</name>
<dbReference type="Proteomes" id="UP000887578">
    <property type="component" value="Unplaced"/>
</dbReference>
<evidence type="ECO:0000313" key="1">
    <source>
        <dbReference type="Proteomes" id="UP000887578"/>
    </source>
</evidence>